<dbReference type="InParanoid" id="F4RXK2"/>
<protein>
    <submittedName>
        <fullName evidence="1">Uncharacterized protein</fullName>
    </submittedName>
</protein>
<gene>
    <name evidence="1" type="ORF">MELLADRAFT_66015</name>
</gene>
<dbReference type="HOGENOM" id="CLU_1835594_0_0_1"/>
<reference evidence="2" key="1">
    <citation type="journal article" date="2011" name="Proc. Natl. Acad. Sci. U.S.A.">
        <title>Obligate biotrophy features unraveled by the genomic analysis of rust fungi.</title>
        <authorList>
            <person name="Duplessis S."/>
            <person name="Cuomo C.A."/>
            <person name="Lin Y.-C."/>
            <person name="Aerts A."/>
            <person name="Tisserant E."/>
            <person name="Veneault-Fourrey C."/>
            <person name="Joly D.L."/>
            <person name="Hacquard S."/>
            <person name="Amselem J."/>
            <person name="Cantarel B.L."/>
            <person name="Chiu R."/>
            <person name="Coutinho P.M."/>
            <person name="Feau N."/>
            <person name="Field M."/>
            <person name="Frey P."/>
            <person name="Gelhaye E."/>
            <person name="Goldberg J."/>
            <person name="Grabherr M.G."/>
            <person name="Kodira C.D."/>
            <person name="Kohler A."/>
            <person name="Kuees U."/>
            <person name="Lindquist E.A."/>
            <person name="Lucas S.M."/>
            <person name="Mago R."/>
            <person name="Mauceli E."/>
            <person name="Morin E."/>
            <person name="Murat C."/>
            <person name="Pangilinan J.L."/>
            <person name="Park R."/>
            <person name="Pearson M."/>
            <person name="Quesneville H."/>
            <person name="Rouhier N."/>
            <person name="Sakthikumar S."/>
            <person name="Salamov A.A."/>
            <person name="Schmutz J."/>
            <person name="Selles B."/>
            <person name="Shapiro H."/>
            <person name="Tanguay P."/>
            <person name="Tuskan G.A."/>
            <person name="Henrissat B."/>
            <person name="Van de Peer Y."/>
            <person name="Rouze P."/>
            <person name="Ellis J.G."/>
            <person name="Dodds P.N."/>
            <person name="Schein J.E."/>
            <person name="Zhong S."/>
            <person name="Hamelin R.C."/>
            <person name="Grigoriev I.V."/>
            <person name="Szabo L.J."/>
            <person name="Martin F."/>
        </authorList>
    </citation>
    <scope>NUCLEOTIDE SEQUENCE [LARGE SCALE GENOMIC DNA]</scope>
    <source>
        <strain evidence="2">98AG31 / pathotype 3-4-7</strain>
    </source>
</reference>
<keyword evidence="2" id="KW-1185">Reference proteome</keyword>
<accession>F4RXK2</accession>
<dbReference type="KEGG" id="mlr:MELLADRAFT_66015"/>
<dbReference type="VEuPathDB" id="FungiDB:MELLADRAFT_66015"/>
<dbReference type="GeneID" id="18930541"/>
<dbReference type="AlphaFoldDB" id="F4RXK2"/>
<dbReference type="EMBL" id="GL883128">
    <property type="protein sequence ID" value="EGG02878.1"/>
    <property type="molecule type" value="Genomic_DNA"/>
</dbReference>
<dbReference type="Proteomes" id="UP000001072">
    <property type="component" value="Unassembled WGS sequence"/>
</dbReference>
<sequence>MESASALNHNGVSESEWTMKQRLLELFNFIITEFNQPTVGGTIIEYPTGRIQEVHKFGNNVFRIEGHPALNARCIYTSFEYVGDWMPGDRPMGILTVKHTDRVGFEKDVNYRITIFRGNESHSKCNNGIDGSSYKGEYGV</sequence>
<organism evidence="2">
    <name type="scientific">Melampsora larici-populina (strain 98AG31 / pathotype 3-4-7)</name>
    <name type="common">Poplar leaf rust fungus</name>
    <dbReference type="NCBI Taxonomy" id="747676"/>
    <lineage>
        <taxon>Eukaryota</taxon>
        <taxon>Fungi</taxon>
        <taxon>Dikarya</taxon>
        <taxon>Basidiomycota</taxon>
        <taxon>Pucciniomycotina</taxon>
        <taxon>Pucciniomycetes</taxon>
        <taxon>Pucciniales</taxon>
        <taxon>Melampsoraceae</taxon>
        <taxon>Melampsora</taxon>
    </lineage>
</organism>
<evidence type="ECO:0000313" key="2">
    <source>
        <dbReference type="Proteomes" id="UP000001072"/>
    </source>
</evidence>
<name>F4RXK2_MELLP</name>
<proteinExistence type="predicted"/>
<dbReference type="RefSeq" id="XP_007413991.1">
    <property type="nucleotide sequence ID" value="XM_007413929.1"/>
</dbReference>
<evidence type="ECO:0000313" key="1">
    <source>
        <dbReference type="EMBL" id="EGG02878.1"/>
    </source>
</evidence>